<proteinExistence type="predicted"/>
<dbReference type="InterPro" id="IPR025110">
    <property type="entry name" value="AMP-bd_C"/>
</dbReference>
<dbReference type="GO" id="GO:0003987">
    <property type="term" value="F:acetate-CoA ligase activity"/>
    <property type="evidence" value="ECO:0007669"/>
    <property type="project" value="TreeGrafter"/>
</dbReference>
<dbReference type="Pfam" id="PF13193">
    <property type="entry name" value="AMP-binding_C"/>
    <property type="match status" value="1"/>
</dbReference>
<organism evidence="2 3">
    <name type="scientific">Dothistroma septosporum (strain NZE10 / CBS 128990)</name>
    <name type="common">Red band needle blight fungus</name>
    <name type="synonym">Mycosphaerella pini</name>
    <dbReference type="NCBI Taxonomy" id="675120"/>
    <lineage>
        <taxon>Eukaryota</taxon>
        <taxon>Fungi</taxon>
        <taxon>Dikarya</taxon>
        <taxon>Ascomycota</taxon>
        <taxon>Pezizomycotina</taxon>
        <taxon>Dothideomycetes</taxon>
        <taxon>Dothideomycetidae</taxon>
        <taxon>Mycosphaerellales</taxon>
        <taxon>Mycosphaerellaceae</taxon>
        <taxon>Dothistroma</taxon>
    </lineage>
</organism>
<dbReference type="GO" id="GO:0006085">
    <property type="term" value="P:acetyl-CoA biosynthetic process"/>
    <property type="evidence" value="ECO:0007669"/>
    <property type="project" value="TreeGrafter"/>
</dbReference>
<dbReference type="eggNOG" id="KOG1175">
    <property type="taxonomic scope" value="Eukaryota"/>
</dbReference>
<evidence type="ECO:0000259" key="1">
    <source>
        <dbReference type="Pfam" id="PF13193"/>
    </source>
</evidence>
<sequence length="111" mass="12096">DDVINMAAHRPSTAKVEAALLENRESGPIRMHYSRTDVSEAAIIGVADEVTGQAVNIFVPVRSGIVADVNEFTARVRSAIESFAAPKVVHTVDDVRKTRSGKIMRRILRGI</sequence>
<feature type="non-terminal residue" evidence="2">
    <location>
        <position position="1"/>
    </location>
</feature>
<keyword evidence="3" id="KW-1185">Reference proteome</keyword>
<evidence type="ECO:0000313" key="3">
    <source>
        <dbReference type="Proteomes" id="UP000016933"/>
    </source>
</evidence>
<dbReference type="STRING" id="675120.M2YJV5"/>
<protein>
    <recommendedName>
        <fullName evidence="1">AMP-binding enzyme C-terminal domain-containing protein</fullName>
    </recommendedName>
</protein>
<dbReference type="Gene3D" id="3.30.300.30">
    <property type="match status" value="1"/>
</dbReference>
<dbReference type="AlphaFoldDB" id="M2YJV5"/>
<reference evidence="2 3" key="2">
    <citation type="journal article" date="2012" name="PLoS Pathog.">
        <title>Diverse lifestyles and strategies of plant pathogenesis encoded in the genomes of eighteen Dothideomycetes fungi.</title>
        <authorList>
            <person name="Ohm R.A."/>
            <person name="Feau N."/>
            <person name="Henrissat B."/>
            <person name="Schoch C.L."/>
            <person name="Horwitz B.A."/>
            <person name="Barry K.W."/>
            <person name="Condon B.J."/>
            <person name="Copeland A.C."/>
            <person name="Dhillon B."/>
            <person name="Glaser F."/>
            <person name="Hesse C.N."/>
            <person name="Kosti I."/>
            <person name="LaButti K."/>
            <person name="Lindquist E.A."/>
            <person name="Lucas S."/>
            <person name="Salamov A.A."/>
            <person name="Bradshaw R.E."/>
            <person name="Ciuffetti L."/>
            <person name="Hamelin R.C."/>
            <person name="Kema G.H.J."/>
            <person name="Lawrence C."/>
            <person name="Scott J.A."/>
            <person name="Spatafora J.W."/>
            <person name="Turgeon B.G."/>
            <person name="de Wit P.J.G.M."/>
            <person name="Zhong S."/>
            <person name="Goodwin S.B."/>
            <person name="Grigoriev I.V."/>
        </authorList>
    </citation>
    <scope>NUCLEOTIDE SEQUENCE [LARGE SCALE GENOMIC DNA]</scope>
    <source>
        <strain evidence="3">NZE10 / CBS 128990</strain>
    </source>
</reference>
<dbReference type="GO" id="GO:0005829">
    <property type="term" value="C:cytosol"/>
    <property type="evidence" value="ECO:0007669"/>
    <property type="project" value="TreeGrafter"/>
</dbReference>
<dbReference type="PANTHER" id="PTHR24095">
    <property type="entry name" value="ACETYL-COENZYME A SYNTHETASE"/>
    <property type="match status" value="1"/>
</dbReference>
<feature type="domain" description="AMP-binding enzyme C-terminal" evidence="1">
    <location>
        <begin position="36"/>
        <end position="102"/>
    </location>
</feature>
<dbReference type="PANTHER" id="PTHR24095:SF14">
    <property type="entry name" value="ACETYL-COENZYME A SYNTHETASE 1"/>
    <property type="match status" value="1"/>
</dbReference>
<gene>
    <name evidence="2" type="ORF">DOTSEDRAFT_139187</name>
</gene>
<dbReference type="SUPFAM" id="SSF56801">
    <property type="entry name" value="Acetyl-CoA synthetase-like"/>
    <property type="match status" value="1"/>
</dbReference>
<dbReference type="HOGENOM" id="CLU_2164340_0_0_1"/>
<name>M2YJV5_DOTSN</name>
<dbReference type="OrthoDB" id="3633556at2759"/>
<accession>M2YJV5</accession>
<dbReference type="EMBL" id="KB446545">
    <property type="protein sequence ID" value="EME39180.1"/>
    <property type="molecule type" value="Genomic_DNA"/>
</dbReference>
<evidence type="ECO:0000313" key="2">
    <source>
        <dbReference type="EMBL" id="EME39180.1"/>
    </source>
</evidence>
<dbReference type="InterPro" id="IPR045851">
    <property type="entry name" value="AMP-bd_C_sf"/>
</dbReference>
<reference evidence="3" key="1">
    <citation type="journal article" date="2012" name="PLoS Genet.">
        <title>The genomes of the fungal plant pathogens Cladosporium fulvum and Dothistroma septosporum reveal adaptation to different hosts and lifestyles but also signatures of common ancestry.</title>
        <authorList>
            <person name="de Wit P.J.G.M."/>
            <person name="van der Burgt A."/>
            <person name="Oekmen B."/>
            <person name="Stergiopoulos I."/>
            <person name="Abd-Elsalam K.A."/>
            <person name="Aerts A.L."/>
            <person name="Bahkali A.H."/>
            <person name="Beenen H.G."/>
            <person name="Chettri P."/>
            <person name="Cox M.P."/>
            <person name="Datema E."/>
            <person name="de Vries R.P."/>
            <person name="Dhillon B."/>
            <person name="Ganley A.R."/>
            <person name="Griffiths S.A."/>
            <person name="Guo Y."/>
            <person name="Hamelin R.C."/>
            <person name="Henrissat B."/>
            <person name="Kabir M.S."/>
            <person name="Jashni M.K."/>
            <person name="Kema G."/>
            <person name="Klaubauf S."/>
            <person name="Lapidus A."/>
            <person name="Levasseur A."/>
            <person name="Lindquist E."/>
            <person name="Mehrabi R."/>
            <person name="Ohm R.A."/>
            <person name="Owen T.J."/>
            <person name="Salamov A."/>
            <person name="Schwelm A."/>
            <person name="Schijlen E."/>
            <person name="Sun H."/>
            <person name="van den Burg H.A."/>
            <person name="van Ham R.C.H.J."/>
            <person name="Zhang S."/>
            <person name="Goodwin S.B."/>
            <person name="Grigoriev I.V."/>
            <person name="Collemare J."/>
            <person name="Bradshaw R.E."/>
        </authorList>
    </citation>
    <scope>NUCLEOTIDE SEQUENCE [LARGE SCALE GENOMIC DNA]</scope>
    <source>
        <strain evidence="3">NZE10 / CBS 128990</strain>
    </source>
</reference>
<dbReference type="Proteomes" id="UP000016933">
    <property type="component" value="Unassembled WGS sequence"/>
</dbReference>